<accession>B3RWL3</accession>
<keyword evidence="2" id="KW-1133">Transmembrane helix</keyword>
<dbReference type="OMA" id="GNINRTE"/>
<dbReference type="PhylomeDB" id="B3RWL3"/>
<keyword evidence="2" id="KW-0812">Transmembrane</keyword>
<keyword evidence="1" id="KW-0175">Coiled coil</keyword>
<dbReference type="eggNOG" id="KOG0510">
    <property type="taxonomic scope" value="Eukaryota"/>
</dbReference>
<protein>
    <recommendedName>
        <fullName evidence="5">Ion transport domain-containing protein</fullName>
    </recommendedName>
</protein>
<evidence type="ECO:0000256" key="1">
    <source>
        <dbReference type="SAM" id="Coils"/>
    </source>
</evidence>
<name>B3RWL3_TRIAD</name>
<dbReference type="GeneID" id="6753815"/>
<evidence type="ECO:0000313" key="4">
    <source>
        <dbReference type="Proteomes" id="UP000009022"/>
    </source>
</evidence>
<sequence>MTILKASVVFVLFLVAFAVAFSMILSDMTIFRGFDIAIVTVLTMMTGEINYADTFSHLSSTGRLTGFKVELLLFGIMVIVINIAFANLLIGLAVGDINEVKETASLNQAKNHFQLIIGSYESYPMFIKKIMHSPGLTIRKDKHSSYSQKQIWHNLTAKLKFIQEDKNEADQETNLKDLKALVLRQQTEISRLKDLIEDAKSDINFHGNINRTETKKLIDQVLQAVKADGSEKYSFG</sequence>
<dbReference type="PANTHER" id="PTHR24190">
    <property type="entry name" value="ION_TRANS DOMAIN-CONTAINING PROTEIN"/>
    <property type="match status" value="1"/>
</dbReference>
<dbReference type="PANTHER" id="PTHR24190:SF14">
    <property type="entry name" value="ION TRANSPORT DOMAIN-CONTAINING PROTEIN"/>
    <property type="match status" value="1"/>
</dbReference>
<keyword evidence="4" id="KW-1185">Reference proteome</keyword>
<dbReference type="AlphaFoldDB" id="B3RWL3"/>
<keyword evidence="2" id="KW-0472">Membrane</keyword>
<dbReference type="EMBL" id="DS985245">
    <property type="protein sequence ID" value="EDV24712.1"/>
    <property type="molecule type" value="Genomic_DNA"/>
</dbReference>
<dbReference type="KEGG" id="tad:TRIADDRAFT_56791"/>
<dbReference type="InParanoid" id="B3RWL3"/>
<proteinExistence type="predicted"/>
<feature type="coiled-coil region" evidence="1">
    <location>
        <begin position="175"/>
        <end position="202"/>
    </location>
</feature>
<dbReference type="STRING" id="10228.B3RWL3"/>
<dbReference type="OrthoDB" id="1661883at2759"/>
<evidence type="ECO:0000256" key="2">
    <source>
        <dbReference type="SAM" id="Phobius"/>
    </source>
</evidence>
<dbReference type="HOGENOM" id="CLU_1391862_0_0_1"/>
<evidence type="ECO:0008006" key="5">
    <source>
        <dbReference type="Google" id="ProtNLM"/>
    </source>
</evidence>
<feature type="transmembrane region" description="Helical" evidence="2">
    <location>
        <begin position="71"/>
        <end position="94"/>
    </location>
</feature>
<dbReference type="CTD" id="6753815"/>
<evidence type="ECO:0000313" key="3">
    <source>
        <dbReference type="EMBL" id="EDV24712.1"/>
    </source>
</evidence>
<feature type="transmembrane region" description="Helical" evidence="2">
    <location>
        <begin position="33"/>
        <end position="51"/>
    </location>
</feature>
<dbReference type="RefSeq" id="XP_002112602.1">
    <property type="nucleotide sequence ID" value="XM_002112566.1"/>
</dbReference>
<reference evidence="3 4" key="1">
    <citation type="journal article" date="2008" name="Nature">
        <title>The Trichoplax genome and the nature of placozoans.</title>
        <authorList>
            <person name="Srivastava M."/>
            <person name="Begovic E."/>
            <person name="Chapman J."/>
            <person name="Putnam N.H."/>
            <person name="Hellsten U."/>
            <person name="Kawashima T."/>
            <person name="Kuo A."/>
            <person name="Mitros T."/>
            <person name="Salamov A."/>
            <person name="Carpenter M.L."/>
            <person name="Signorovitch A.Y."/>
            <person name="Moreno M.A."/>
            <person name="Kamm K."/>
            <person name="Grimwood J."/>
            <person name="Schmutz J."/>
            <person name="Shapiro H."/>
            <person name="Grigoriev I.V."/>
            <person name="Buss L.W."/>
            <person name="Schierwater B."/>
            <person name="Dellaporta S.L."/>
            <person name="Rokhsar D.S."/>
        </authorList>
    </citation>
    <scope>NUCLEOTIDE SEQUENCE [LARGE SCALE GENOMIC DNA]</scope>
    <source>
        <strain evidence="3 4">Grell-BS-1999</strain>
    </source>
</reference>
<gene>
    <name evidence="3" type="ORF">TRIADDRAFT_56791</name>
</gene>
<organism evidence="3 4">
    <name type="scientific">Trichoplax adhaerens</name>
    <name type="common">Trichoplax reptans</name>
    <dbReference type="NCBI Taxonomy" id="10228"/>
    <lineage>
        <taxon>Eukaryota</taxon>
        <taxon>Metazoa</taxon>
        <taxon>Placozoa</taxon>
        <taxon>Uniplacotomia</taxon>
        <taxon>Trichoplacea</taxon>
        <taxon>Trichoplacidae</taxon>
        <taxon>Trichoplax</taxon>
    </lineage>
</organism>
<feature type="transmembrane region" description="Helical" evidence="2">
    <location>
        <begin position="6"/>
        <end position="26"/>
    </location>
</feature>
<dbReference type="Proteomes" id="UP000009022">
    <property type="component" value="Unassembled WGS sequence"/>
</dbReference>